<dbReference type="GeneID" id="113218258"/>
<protein>
    <recommendedName>
        <fullName evidence="2">Fibroblast growth factor</fullName>
        <shortName evidence="2">FGF</shortName>
    </recommendedName>
</protein>
<proteinExistence type="inferred from homology"/>
<feature type="region of interest" description="Disordered" evidence="3">
    <location>
        <begin position="1"/>
        <end position="145"/>
    </location>
</feature>
<dbReference type="RefSeq" id="XP_052125108.1">
    <property type="nucleotide sequence ID" value="XM_052269148.1"/>
</dbReference>
<feature type="compositionally biased region" description="Acidic residues" evidence="3">
    <location>
        <begin position="15"/>
        <end position="35"/>
    </location>
</feature>
<dbReference type="PRINTS" id="PR00263">
    <property type="entry name" value="HBGFFGF"/>
</dbReference>
<dbReference type="Proteomes" id="UP000504606">
    <property type="component" value="Unplaced"/>
</dbReference>
<dbReference type="CDD" id="cd00058">
    <property type="entry name" value="beta-trefoil_FGF"/>
    <property type="match status" value="1"/>
</dbReference>
<gene>
    <name evidence="5" type="primary">LOC113218258</name>
</gene>
<dbReference type="KEGG" id="foc:113218258"/>
<evidence type="ECO:0000313" key="4">
    <source>
        <dbReference type="Proteomes" id="UP000504606"/>
    </source>
</evidence>
<feature type="compositionally biased region" description="Pro residues" evidence="3">
    <location>
        <begin position="109"/>
        <end position="141"/>
    </location>
</feature>
<dbReference type="Gene3D" id="2.80.10.50">
    <property type="match status" value="1"/>
</dbReference>
<reference evidence="5" key="1">
    <citation type="submission" date="2025-08" db="UniProtKB">
        <authorList>
            <consortium name="RefSeq"/>
        </authorList>
    </citation>
    <scope>IDENTIFICATION</scope>
    <source>
        <tissue evidence="5">Whole organism</tissue>
    </source>
</reference>
<feature type="compositionally biased region" description="Basic and acidic residues" evidence="3">
    <location>
        <begin position="1"/>
        <end position="14"/>
    </location>
</feature>
<keyword evidence="4" id="KW-1185">Reference proteome</keyword>
<evidence type="ECO:0000313" key="5">
    <source>
        <dbReference type="RefSeq" id="XP_052125108.1"/>
    </source>
</evidence>
<dbReference type="Pfam" id="PF00167">
    <property type="entry name" value="FGF"/>
    <property type="match status" value="1"/>
</dbReference>
<name>A0A9C6UAP1_FRAOC</name>
<dbReference type="PANTHER" id="PTHR11486">
    <property type="entry name" value="FIBROBLAST GROWTH FACTOR"/>
    <property type="match status" value="1"/>
</dbReference>
<accession>A0A9C6UAP1</accession>
<evidence type="ECO:0000256" key="2">
    <source>
        <dbReference type="RuleBase" id="RU049442"/>
    </source>
</evidence>
<dbReference type="GO" id="GO:0008083">
    <property type="term" value="F:growth factor activity"/>
    <property type="evidence" value="ECO:0007669"/>
    <property type="project" value="InterPro"/>
</dbReference>
<dbReference type="InterPro" id="IPR056378">
    <property type="entry name" value="Let-756-like_FGF"/>
</dbReference>
<comment type="similarity">
    <text evidence="1 2">Belongs to the heparin-binding growth factors family.</text>
</comment>
<dbReference type="AlphaFoldDB" id="A0A9C6UAP1"/>
<organism evidence="4 5">
    <name type="scientific">Frankliniella occidentalis</name>
    <name type="common">Western flower thrips</name>
    <name type="synonym">Euthrips occidentalis</name>
    <dbReference type="NCBI Taxonomy" id="133901"/>
    <lineage>
        <taxon>Eukaryota</taxon>
        <taxon>Metazoa</taxon>
        <taxon>Ecdysozoa</taxon>
        <taxon>Arthropoda</taxon>
        <taxon>Hexapoda</taxon>
        <taxon>Insecta</taxon>
        <taxon>Pterygota</taxon>
        <taxon>Neoptera</taxon>
        <taxon>Paraneoptera</taxon>
        <taxon>Thysanoptera</taxon>
        <taxon>Terebrantia</taxon>
        <taxon>Thripoidea</taxon>
        <taxon>Thripidae</taxon>
        <taxon>Frankliniella</taxon>
    </lineage>
</organism>
<dbReference type="OrthoDB" id="5987799at2759"/>
<dbReference type="PRINTS" id="PR00262">
    <property type="entry name" value="IL1HBGF"/>
</dbReference>
<sequence>MDATDRRHDDQHREEDDEADDDDDDEEEDEDDYDFDGGGSGGDAVDDAPNGVATHDDGSGYGRPAGPGRVKRSCWPPPRLSQPQQPRGPVWAPLLRVQVQPGPSGPSRVQPPPPQRPAPPPAPPRPRPRAAGPPGPGPPGPAGLVGRPAGLNPVYGNRMKLYCRTGFHLSIGPKGRVTGTTNPTDKYAVLEFSSVTNGEVRIRGVEANLFLAMNRQGKLYGQANVRQEGTVFVEVMLGQYNTYLSRKFAHVGWYVGLKKNGRQKAGQKTAWGQKAIQFLPIRV</sequence>
<evidence type="ECO:0000256" key="3">
    <source>
        <dbReference type="SAM" id="MobiDB-lite"/>
    </source>
</evidence>
<dbReference type="SUPFAM" id="SSF50353">
    <property type="entry name" value="Cytokine"/>
    <property type="match status" value="1"/>
</dbReference>
<dbReference type="InterPro" id="IPR008996">
    <property type="entry name" value="IL1/FGF"/>
</dbReference>
<evidence type="ECO:0000256" key="1">
    <source>
        <dbReference type="ARBA" id="ARBA00007936"/>
    </source>
</evidence>
<dbReference type="InterPro" id="IPR002209">
    <property type="entry name" value="Fibroblast_GF_fam"/>
</dbReference>
<dbReference type="SMART" id="SM00442">
    <property type="entry name" value="FGF"/>
    <property type="match status" value="1"/>
</dbReference>